<name>A0ABU4KU18_BREVE</name>
<gene>
    <name evidence="1" type="ORF">NJD11_16340</name>
</gene>
<accession>A0ABU4KU18</accession>
<reference evidence="1 2" key="1">
    <citation type="journal article" date="2023" name="FEMS Microbes">
        <title>Whole genomes of deep-sea sponge-associated bacteria exhibit high novel natural product potential.</title>
        <authorList>
            <person name="Hesketh-Best P.J."/>
            <person name="January G.G."/>
            <person name="Koch M.J."/>
            <person name="Warburton P.J."/>
            <person name="Howell K.L."/>
            <person name="Upton M."/>
        </authorList>
    </citation>
    <scope>NUCLEOTIDE SEQUENCE [LARGE SCALE GENOMIC DNA]</scope>
    <source>
        <strain evidence="1 2">PC206-O</strain>
    </source>
</reference>
<protein>
    <submittedName>
        <fullName evidence="1">Uncharacterized protein</fullName>
    </submittedName>
</protein>
<organism evidence="1 2">
    <name type="scientific">Brevundimonas vesicularis</name>
    <name type="common">Pseudomonas vesicularis</name>
    <dbReference type="NCBI Taxonomy" id="41276"/>
    <lineage>
        <taxon>Bacteria</taxon>
        <taxon>Pseudomonadati</taxon>
        <taxon>Pseudomonadota</taxon>
        <taxon>Alphaproteobacteria</taxon>
        <taxon>Caulobacterales</taxon>
        <taxon>Caulobacteraceae</taxon>
        <taxon>Brevundimonas</taxon>
    </lineage>
</organism>
<dbReference type="EMBL" id="JAMYEC010000016">
    <property type="protein sequence ID" value="MDX2336506.1"/>
    <property type="molecule type" value="Genomic_DNA"/>
</dbReference>
<dbReference type="RefSeq" id="WP_319078800.1">
    <property type="nucleotide sequence ID" value="NZ_JAMYEC010000016.1"/>
</dbReference>
<evidence type="ECO:0000313" key="2">
    <source>
        <dbReference type="Proteomes" id="UP001272940"/>
    </source>
</evidence>
<evidence type="ECO:0000313" key="1">
    <source>
        <dbReference type="EMBL" id="MDX2336506.1"/>
    </source>
</evidence>
<sequence length="141" mass="16367">MSKNGPTTVRFGFSAADAVKSKVPIVRTRTNGEINLASRIAKKPEVLTLVEKLRAKGWRNGKIADWLDENGHSGRFRLKAWLDADKTKPVRTEYADTAEELRQIAEKAFEKRIYRRARLAEFSPKRDSWKKRDRWPAERKK</sequence>
<comment type="caution">
    <text evidence="1">The sequence shown here is derived from an EMBL/GenBank/DDBJ whole genome shotgun (WGS) entry which is preliminary data.</text>
</comment>
<proteinExistence type="predicted"/>
<keyword evidence="2" id="KW-1185">Reference proteome</keyword>
<dbReference type="Proteomes" id="UP001272940">
    <property type="component" value="Unassembled WGS sequence"/>
</dbReference>